<protein>
    <recommendedName>
        <fullName evidence="3">Protein kinase domain-containing protein</fullName>
    </recommendedName>
</protein>
<dbReference type="InterPro" id="IPR011009">
    <property type="entry name" value="Kinase-like_dom_sf"/>
</dbReference>
<dbReference type="OrthoDB" id="4138941at2759"/>
<dbReference type="RefSeq" id="XP_025432363.1">
    <property type="nucleotide sequence ID" value="XM_025574681.1"/>
</dbReference>
<evidence type="ECO:0000313" key="2">
    <source>
        <dbReference type="Proteomes" id="UP000248349"/>
    </source>
</evidence>
<dbReference type="AlphaFoldDB" id="A0A318ZFQ3"/>
<accession>A0A318ZFQ3</accession>
<dbReference type="Proteomes" id="UP000248349">
    <property type="component" value="Unassembled WGS sequence"/>
</dbReference>
<evidence type="ECO:0008006" key="3">
    <source>
        <dbReference type="Google" id="ProtNLM"/>
    </source>
</evidence>
<keyword evidence="2" id="KW-1185">Reference proteome</keyword>
<reference evidence="1 2" key="1">
    <citation type="submission" date="2016-12" db="EMBL/GenBank/DDBJ databases">
        <title>The genomes of Aspergillus section Nigri reveals drivers in fungal speciation.</title>
        <authorList>
            <consortium name="DOE Joint Genome Institute"/>
            <person name="Vesth T.C."/>
            <person name="Nybo J."/>
            <person name="Theobald S."/>
            <person name="Brandl J."/>
            <person name="Frisvad J.C."/>
            <person name="Nielsen K.F."/>
            <person name="Lyhne E.K."/>
            <person name="Kogle M.E."/>
            <person name="Kuo A."/>
            <person name="Riley R."/>
            <person name="Clum A."/>
            <person name="Nolan M."/>
            <person name="Lipzen A."/>
            <person name="Salamov A."/>
            <person name="Henrissat B."/>
            <person name="Wiebenga A."/>
            <person name="De Vries R.P."/>
            <person name="Grigoriev I.V."/>
            <person name="Mortensen U.H."/>
            <person name="Andersen M.R."/>
            <person name="Baker S.E."/>
        </authorList>
    </citation>
    <scope>NUCLEOTIDE SEQUENCE [LARGE SCALE GENOMIC DNA]</scope>
    <source>
        <strain evidence="1 2">JOP 1030-1</strain>
    </source>
</reference>
<dbReference type="STRING" id="1450539.A0A318ZFQ3"/>
<proteinExistence type="predicted"/>
<dbReference type="GeneID" id="37075909"/>
<name>A0A318ZFQ3_9EURO</name>
<sequence length="420" mass="49520">MDSVRSQFFKNCEPHILDLSEQHVRNPEDFKQFGCNYPWRLGRPMRDDRPALHSIIVLRLQVNRSANLVAKTFFDKEYFESKRELDPFLNESRAYEHILYNCPPSKLSYFPTYSGVLNLTREQYPRNYALRPRAIVLERIKPNPSSRRILGVSPGRKFHLFDSFVAEITELSLSCFEKKWFTSLAIDRLRRLTALHEIGILHRDICDEHFRLHDYYDSVLYDFSHSYIVNSPWPFPKRFKPLMELIHIEQTEVLGDILNRAKKSDFRAHIAATLNLNQETVVEFCTRKLEGIELELICLKTRHRPDTWTHPSLASIFPFLEAIRPTPAWHITMSRLLQEFQSAWFSYTPKTKHVDPIAFCGVECFEQNLNEIIMEQNFLLILFPGSWEIDEQRLLICARLVANEEWGPIITKKEFDGIKN</sequence>
<dbReference type="SUPFAM" id="SSF56112">
    <property type="entry name" value="Protein kinase-like (PK-like)"/>
    <property type="match status" value="1"/>
</dbReference>
<evidence type="ECO:0000313" key="1">
    <source>
        <dbReference type="EMBL" id="PYH46381.1"/>
    </source>
</evidence>
<gene>
    <name evidence="1" type="ORF">BP01DRAFT_355416</name>
</gene>
<dbReference type="EMBL" id="KZ821227">
    <property type="protein sequence ID" value="PYH46381.1"/>
    <property type="molecule type" value="Genomic_DNA"/>
</dbReference>
<organism evidence="1 2">
    <name type="scientific">Aspergillus saccharolyticus JOP 1030-1</name>
    <dbReference type="NCBI Taxonomy" id="1450539"/>
    <lineage>
        <taxon>Eukaryota</taxon>
        <taxon>Fungi</taxon>
        <taxon>Dikarya</taxon>
        <taxon>Ascomycota</taxon>
        <taxon>Pezizomycotina</taxon>
        <taxon>Eurotiomycetes</taxon>
        <taxon>Eurotiomycetidae</taxon>
        <taxon>Eurotiales</taxon>
        <taxon>Aspergillaceae</taxon>
        <taxon>Aspergillus</taxon>
        <taxon>Aspergillus subgen. Circumdati</taxon>
    </lineage>
</organism>